<dbReference type="EMBL" id="CAJNJA010078674">
    <property type="protein sequence ID" value="CAE7923129.1"/>
    <property type="molecule type" value="Genomic_DNA"/>
</dbReference>
<evidence type="ECO:0000256" key="1">
    <source>
        <dbReference type="SAM" id="MobiDB-lite"/>
    </source>
</evidence>
<gene>
    <name evidence="2" type="ORF">SNEC2469_LOCUS31880</name>
</gene>
<feature type="region of interest" description="Disordered" evidence="1">
    <location>
        <begin position="227"/>
        <end position="261"/>
    </location>
</feature>
<dbReference type="AlphaFoldDB" id="A0A813BW89"/>
<dbReference type="Proteomes" id="UP000601435">
    <property type="component" value="Unassembled WGS sequence"/>
</dbReference>
<evidence type="ECO:0000313" key="2">
    <source>
        <dbReference type="EMBL" id="CAE7923129.1"/>
    </source>
</evidence>
<feature type="compositionally biased region" description="Low complexity" evidence="1">
    <location>
        <begin position="250"/>
        <end position="261"/>
    </location>
</feature>
<protein>
    <recommendedName>
        <fullName evidence="4">SAP domain-containing protein</fullName>
    </recommendedName>
</protein>
<evidence type="ECO:0008006" key="4">
    <source>
        <dbReference type="Google" id="ProtNLM"/>
    </source>
</evidence>
<comment type="caution">
    <text evidence="2">The sequence shown here is derived from an EMBL/GenBank/DDBJ whole genome shotgun (WGS) entry which is preliminary data.</text>
</comment>
<proteinExistence type="predicted"/>
<evidence type="ECO:0000313" key="3">
    <source>
        <dbReference type="Proteomes" id="UP000601435"/>
    </source>
</evidence>
<accession>A0A813BW89</accession>
<feature type="compositionally biased region" description="Basic and acidic residues" evidence="1">
    <location>
        <begin position="229"/>
        <end position="245"/>
    </location>
</feature>
<name>A0A813BW89_9DINO</name>
<sequence>MPHITPQPTRVPARLQRQPLQQHPHLVLNMSDLKKAELRQELEKLGEHPPTSWTKIQLKHRLEELTGQDMSVSTKSRTKKVSEMSVWVKELNKNKARIEMEAMKKIMMLSEPDGSDPVSFGKYGPQTYAETTRIDPSYCRCVVHTAKTNAADADPRLIRFGHWLNDQDQREMVPAENPVTTKYPLQEPKTVTMTTTTTTSTASSSGYQQQMNLLVETVAALRNEVAALKSEKARKTSIKDDEKPSTPRATPTKLTPSTTTP</sequence>
<organism evidence="2 3">
    <name type="scientific">Symbiodinium necroappetens</name>
    <dbReference type="NCBI Taxonomy" id="1628268"/>
    <lineage>
        <taxon>Eukaryota</taxon>
        <taxon>Sar</taxon>
        <taxon>Alveolata</taxon>
        <taxon>Dinophyceae</taxon>
        <taxon>Suessiales</taxon>
        <taxon>Symbiodiniaceae</taxon>
        <taxon>Symbiodinium</taxon>
    </lineage>
</organism>
<keyword evidence="3" id="KW-1185">Reference proteome</keyword>
<reference evidence="2" key="1">
    <citation type="submission" date="2021-02" db="EMBL/GenBank/DDBJ databases">
        <authorList>
            <person name="Dougan E. K."/>
            <person name="Rhodes N."/>
            <person name="Thang M."/>
            <person name="Chan C."/>
        </authorList>
    </citation>
    <scope>NUCLEOTIDE SEQUENCE</scope>
</reference>